<protein>
    <submittedName>
        <fullName evidence="1">12229_t:CDS:1</fullName>
    </submittedName>
</protein>
<sequence>MSSKEKIENNKVFNRRRARKIQTHLSVAPNLDDVNDGIWPAWALPDNCNDADHDFESDN</sequence>
<dbReference type="Proteomes" id="UP000789702">
    <property type="component" value="Unassembled WGS sequence"/>
</dbReference>
<comment type="caution">
    <text evidence="1">The sequence shown here is derived from an EMBL/GenBank/DDBJ whole genome shotgun (WGS) entry which is preliminary data.</text>
</comment>
<gene>
    <name evidence="1" type="ORF">DHETER_LOCUS6346</name>
</gene>
<evidence type="ECO:0000313" key="1">
    <source>
        <dbReference type="EMBL" id="CAG8578027.1"/>
    </source>
</evidence>
<keyword evidence="2" id="KW-1185">Reference proteome</keyword>
<proteinExistence type="predicted"/>
<dbReference type="EMBL" id="CAJVPU010007902">
    <property type="protein sequence ID" value="CAG8578027.1"/>
    <property type="molecule type" value="Genomic_DNA"/>
</dbReference>
<evidence type="ECO:0000313" key="2">
    <source>
        <dbReference type="Proteomes" id="UP000789702"/>
    </source>
</evidence>
<accession>A0ACA9MBT3</accession>
<organism evidence="1 2">
    <name type="scientific">Dentiscutata heterogama</name>
    <dbReference type="NCBI Taxonomy" id="1316150"/>
    <lineage>
        <taxon>Eukaryota</taxon>
        <taxon>Fungi</taxon>
        <taxon>Fungi incertae sedis</taxon>
        <taxon>Mucoromycota</taxon>
        <taxon>Glomeromycotina</taxon>
        <taxon>Glomeromycetes</taxon>
        <taxon>Diversisporales</taxon>
        <taxon>Gigasporaceae</taxon>
        <taxon>Dentiscutata</taxon>
    </lineage>
</organism>
<name>A0ACA9MBT3_9GLOM</name>
<reference evidence="1" key="1">
    <citation type="submission" date="2021-06" db="EMBL/GenBank/DDBJ databases">
        <authorList>
            <person name="Kallberg Y."/>
            <person name="Tangrot J."/>
            <person name="Rosling A."/>
        </authorList>
    </citation>
    <scope>NUCLEOTIDE SEQUENCE</scope>
    <source>
        <strain evidence="1">IL203A</strain>
    </source>
</reference>